<dbReference type="EMBL" id="JAWIIJ010000016">
    <property type="protein sequence ID" value="MDV2080575.1"/>
    <property type="molecule type" value="Genomic_DNA"/>
</dbReference>
<dbReference type="Pfam" id="PF07484">
    <property type="entry name" value="Collar"/>
    <property type="match status" value="1"/>
</dbReference>
<keyword evidence="4" id="KW-1185">Reference proteome</keyword>
<proteinExistence type="predicted"/>
<name>A0ABU3W210_9GAMM</name>
<organism evidence="3 4">
    <name type="scientific">Marinobacter xestospongiae</name>
    <dbReference type="NCBI Taxonomy" id="994319"/>
    <lineage>
        <taxon>Bacteria</taxon>
        <taxon>Pseudomonadati</taxon>
        <taxon>Pseudomonadota</taxon>
        <taxon>Gammaproteobacteria</taxon>
        <taxon>Pseudomonadales</taxon>
        <taxon>Marinobacteraceae</taxon>
        <taxon>Marinobacter</taxon>
    </lineage>
</organism>
<dbReference type="InterPro" id="IPR037053">
    <property type="entry name" value="Phage_tail_collar_dom_sf"/>
</dbReference>
<gene>
    <name evidence="3" type="ORF">RYS15_17970</name>
</gene>
<evidence type="ECO:0000313" key="3">
    <source>
        <dbReference type="EMBL" id="MDV2080575.1"/>
    </source>
</evidence>
<dbReference type="RefSeq" id="WP_316974965.1">
    <property type="nucleotide sequence ID" value="NZ_JAWIIJ010000016.1"/>
</dbReference>
<comment type="caution">
    <text evidence="3">The sequence shown here is derived from an EMBL/GenBank/DDBJ whole genome shotgun (WGS) entry which is preliminary data.</text>
</comment>
<protein>
    <submittedName>
        <fullName evidence="3">Tail fiber protein</fullName>
    </submittedName>
</protein>
<evidence type="ECO:0000256" key="1">
    <source>
        <dbReference type="SAM" id="SignalP"/>
    </source>
</evidence>
<dbReference type="InterPro" id="IPR011083">
    <property type="entry name" value="Phage_tail_collar_dom"/>
</dbReference>
<feature type="chain" id="PRO_5047022854" evidence="1">
    <location>
        <begin position="28"/>
        <end position="232"/>
    </location>
</feature>
<feature type="signal peptide" evidence="1">
    <location>
        <begin position="1"/>
        <end position="27"/>
    </location>
</feature>
<feature type="domain" description="Phage tail collar" evidence="2">
    <location>
        <begin position="36"/>
        <end position="92"/>
    </location>
</feature>
<sequence length="232" mass="23565">MNNPTSRKLALGLGFTAALLGSNNALATCGNDPMLGSICMVGFNFCPRGFHEADGSLLAISSNTALFSLLGTTYGGDGRTSFALPDLRGRTPVGLGQGPGLNEITQGQKLGQESVTLGQDNMPIHAHGATFVGDDQSAPVNIPVSDRSASNSTVPTASRNHLAVSTGGPGAAAIWSDTSSQIASVGGATTNITPGGQITVNNAGGSVPFNNRPPQLGVRYCIALQGIFPSRN</sequence>
<evidence type="ECO:0000313" key="4">
    <source>
        <dbReference type="Proteomes" id="UP001269819"/>
    </source>
</evidence>
<dbReference type="SUPFAM" id="SSF88874">
    <property type="entry name" value="Receptor-binding domain of short tail fibre protein gp12"/>
    <property type="match status" value="1"/>
</dbReference>
<dbReference type="Gene3D" id="3.90.1340.10">
    <property type="entry name" value="Phage tail collar domain"/>
    <property type="match status" value="1"/>
</dbReference>
<keyword evidence="1" id="KW-0732">Signal</keyword>
<dbReference type="Proteomes" id="UP001269819">
    <property type="component" value="Unassembled WGS sequence"/>
</dbReference>
<accession>A0ABU3W210</accession>
<reference evidence="3 4" key="1">
    <citation type="submission" date="2023-10" db="EMBL/GenBank/DDBJ databases">
        <title>Characteristics and mechanism of a salt-tolerant marine origin heterotrophic nitrifying- aerobic denitrifying bacteria Marinobacter xestospongiae HN1.</title>
        <authorList>
            <person name="Qi R."/>
        </authorList>
    </citation>
    <scope>NUCLEOTIDE SEQUENCE [LARGE SCALE GENOMIC DNA]</scope>
    <source>
        <strain evidence="3 4">HN1</strain>
    </source>
</reference>
<evidence type="ECO:0000259" key="2">
    <source>
        <dbReference type="Pfam" id="PF07484"/>
    </source>
</evidence>